<evidence type="ECO:0000259" key="5">
    <source>
        <dbReference type="PROSITE" id="PS51078"/>
    </source>
</evidence>
<dbReference type="InterPro" id="IPR036388">
    <property type="entry name" value="WH-like_DNA-bd_sf"/>
</dbReference>
<dbReference type="GO" id="GO:0045892">
    <property type="term" value="P:negative regulation of DNA-templated transcription"/>
    <property type="evidence" value="ECO:0007669"/>
    <property type="project" value="TreeGrafter"/>
</dbReference>
<dbReference type="SUPFAM" id="SSF55781">
    <property type="entry name" value="GAF domain-like"/>
    <property type="match status" value="1"/>
</dbReference>
<dbReference type="Gene3D" id="1.10.10.10">
    <property type="entry name" value="Winged helix-like DNA-binding domain superfamily/Winged helix DNA-binding domain"/>
    <property type="match status" value="1"/>
</dbReference>
<dbReference type="FunCoup" id="A0A1Y5T8Z4">
    <property type="interactions" value="49"/>
</dbReference>
<dbReference type="SUPFAM" id="SSF46785">
    <property type="entry name" value="Winged helix' DNA-binding domain"/>
    <property type="match status" value="1"/>
</dbReference>
<proteinExistence type="predicted"/>
<sequence>MPGAGLGVVSGGTVTVKPKNKGTNSNVQSLSRALGILNVLAEAEEGHALSDLTRQVGLAPSTVHRLLTTLQYERYVRFDGRTGRWKVGIQAFRVGTAFQRARDLGDIARPYMQTLMEESGETANLAIHDQGDMVYLAQVESREMMRALARPGARVHMHCSAIGKAVLAMMDDDEMTEIVTRRGLVRMTDRTIDSLAGLRAELARVRETGYAIDDEEHAAGLRCVAAPIFDEFSRPIAAISLSGPIVRVQRGALAHFGHLVGRAGRHVTEAIGGRYRAAS</sequence>
<keyword evidence="1" id="KW-0805">Transcription regulation</keyword>
<dbReference type="PANTHER" id="PTHR30136:SF24">
    <property type="entry name" value="HTH-TYPE TRANSCRIPTIONAL REPRESSOR ALLR"/>
    <property type="match status" value="1"/>
</dbReference>
<evidence type="ECO:0000313" key="7">
    <source>
        <dbReference type="Proteomes" id="UP000193200"/>
    </source>
</evidence>
<dbReference type="InterPro" id="IPR050707">
    <property type="entry name" value="HTH_MetabolicPath_Reg"/>
</dbReference>
<evidence type="ECO:0000256" key="2">
    <source>
        <dbReference type="ARBA" id="ARBA00023125"/>
    </source>
</evidence>
<dbReference type="InterPro" id="IPR014757">
    <property type="entry name" value="Tscrpt_reg_IclR_C"/>
</dbReference>
<dbReference type="FunFam" id="1.10.10.10:FF:000056">
    <property type="entry name" value="IclR family transcriptional regulator"/>
    <property type="match status" value="1"/>
</dbReference>
<dbReference type="GO" id="GO:0003700">
    <property type="term" value="F:DNA-binding transcription factor activity"/>
    <property type="evidence" value="ECO:0007669"/>
    <property type="project" value="TreeGrafter"/>
</dbReference>
<dbReference type="InterPro" id="IPR005471">
    <property type="entry name" value="Tscrpt_reg_IclR_N"/>
</dbReference>
<gene>
    <name evidence="6" type="primary">iclR_1</name>
    <name evidence="6" type="ORF">OCH7691_02353</name>
</gene>
<keyword evidence="2" id="KW-0238">DNA-binding</keyword>
<dbReference type="Pfam" id="PF01614">
    <property type="entry name" value="IclR_C"/>
    <property type="match status" value="1"/>
</dbReference>
<dbReference type="GO" id="GO:0003677">
    <property type="term" value="F:DNA binding"/>
    <property type="evidence" value="ECO:0007669"/>
    <property type="project" value="UniProtKB-KW"/>
</dbReference>
<dbReference type="Proteomes" id="UP000193200">
    <property type="component" value="Unassembled WGS sequence"/>
</dbReference>
<name>A0A1Y5T8Z4_9PROT</name>
<dbReference type="PROSITE" id="PS51077">
    <property type="entry name" value="HTH_ICLR"/>
    <property type="match status" value="1"/>
</dbReference>
<evidence type="ECO:0000256" key="3">
    <source>
        <dbReference type="ARBA" id="ARBA00023163"/>
    </source>
</evidence>
<accession>A0A1Y5T8Z4</accession>
<dbReference type="InterPro" id="IPR029016">
    <property type="entry name" value="GAF-like_dom_sf"/>
</dbReference>
<organism evidence="6 7">
    <name type="scientific">Oceanibacterium hippocampi</name>
    <dbReference type="NCBI Taxonomy" id="745714"/>
    <lineage>
        <taxon>Bacteria</taxon>
        <taxon>Pseudomonadati</taxon>
        <taxon>Pseudomonadota</taxon>
        <taxon>Alphaproteobacteria</taxon>
        <taxon>Sneathiellales</taxon>
        <taxon>Sneathiellaceae</taxon>
        <taxon>Oceanibacterium</taxon>
    </lineage>
</organism>
<evidence type="ECO:0000259" key="4">
    <source>
        <dbReference type="PROSITE" id="PS51077"/>
    </source>
</evidence>
<feature type="domain" description="IclR-ED" evidence="5">
    <location>
        <begin position="90"/>
        <end position="273"/>
    </location>
</feature>
<dbReference type="PROSITE" id="PS51078">
    <property type="entry name" value="ICLR_ED"/>
    <property type="match status" value="1"/>
</dbReference>
<reference evidence="6 7" key="1">
    <citation type="submission" date="2017-03" db="EMBL/GenBank/DDBJ databases">
        <authorList>
            <person name="Afonso C.L."/>
            <person name="Miller P.J."/>
            <person name="Scott M.A."/>
            <person name="Spackman E."/>
            <person name="Goraichik I."/>
            <person name="Dimitrov K.M."/>
            <person name="Suarez D.L."/>
            <person name="Swayne D.E."/>
        </authorList>
    </citation>
    <scope>NUCLEOTIDE SEQUENCE [LARGE SCALE GENOMIC DNA]</scope>
    <source>
        <strain evidence="6 7">CECT 7691</strain>
    </source>
</reference>
<dbReference type="SMART" id="SM00346">
    <property type="entry name" value="HTH_ICLR"/>
    <property type="match status" value="1"/>
</dbReference>
<dbReference type="AlphaFoldDB" id="A0A1Y5T8Z4"/>
<dbReference type="Pfam" id="PF09339">
    <property type="entry name" value="HTH_IclR"/>
    <property type="match status" value="1"/>
</dbReference>
<evidence type="ECO:0000256" key="1">
    <source>
        <dbReference type="ARBA" id="ARBA00023015"/>
    </source>
</evidence>
<dbReference type="RefSeq" id="WP_176245024.1">
    <property type="nucleotide sequence ID" value="NZ_FWFR01000002.1"/>
</dbReference>
<dbReference type="Gene3D" id="3.30.450.40">
    <property type="match status" value="1"/>
</dbReference>
<dbReference type="EMBL" id="FWFR01000002">
    <property type="protein sequence ID" value="SLN54996.1"/>
    <property type="molecule type" value="Genomic_DNA"/>
</dbReference>
<dbReference type="InterPro" id="IPR036390">
    <property type="entry name" value="WH_DNA-bd_sf"/>
</dbReference>
<protein>
    <submittedName>
        <fullName evidence="6">Acetate operon repressor</fullName>
    </submittedName>
</protein>
<dbReference type="InParanoid" id="A0A1Y5T8Z4"/>
<keyword evidence="3" id="KW-0804">Transcription</keyword>
<dbReference type="PANTHER" id="PTHR30136">
    <property type="entry name" value="HELIX-TURN-HELIX TRANSCRIPTIONAL REGULATOR, ICLR FAMILY"/>
    <property type="match status" value="1"/>
</dbReference>
<evidence type="ECO:0000313" key="6">
    <source>
        <dbReference type="EMBL" id="SLN54996.1"/>
    </source>
</evidence>
<feature type="domain" description="HTH iclR-type" evidence="4">
    <location>
        <begin position="27"/>
        <end position="89"/>
    </location>
</feature>
<keyword evidence="7" id="KW-1185">Reference proteome</keyword>